<dbReference type="PANTHER" id="PTHR47262:SF1">
    <property type="entry name" value="OS02G0132600 PROTEIN"/>
    <property type="match status" value="1"/>
</dbReference>
<dbReference type="KEGG" id="pavi:110774110"/>
<evidence type="ECO:0000313" key="2">
    <source>
        <dbReference type="RefSeq" id="XP_021834341.1"/>
    </source>
</evidence>
<dbReference type="Gene3D" id="1.25.40.10">
    <property type="entry name" value="Tetratricopeptide repeat domain"/>
    <property type="match status" value="1"/>
</dbReference>
<gene>
    <name evidence="2" type="primary">LOC110774110</name>
</gene>
<dbReference type="Proteomes" id="UP000515124">
    <property type="component" value="Unplaced"/>
</dbReference>
<reference evidence="2" key="1">
    <citation type="submission" date="2025-08" db="UniProtKB">
        <authorList>
            <consortium name="RefSeq"/>
        </authorList>
    </citation>
    <scope>IDENTIFICATION</scope>
</reference>
<organism evidence="1 2">
    <name type="scientific">Prunus avium</name>
    <name type="common">Cherry</name>
    <name type="synonym">Cerasus avium</name>
    <dbReference type="NCBI Taxonomy" id="42229"/>
    <lineage>
        <taxon>Eukaryota</taxon>
        <taxon>Viridiplantae</taxon>
        <taxon>Streptophyta</taxon>
        <taxon>Embryophyta</taxon>
        <taxon>Tracheophyta</taxon>
        <taxon>Spermatophyta</taxon>
        <taxon>Magnoliopsida</taxon>
        <taxon>eudicotyledons</taxon>
        <taxon>Gunneridae</taxon>
        <taxon>Pentapetalae</taxon>
        <taxon>rosids</taxon>
        <taxon>fabids</taxon>
        <taxon>Rosales</taxon>
        <taxon>Rosaceae</taxon>
        <taxon>Amygdaloideae</taxon>
        <taxon>Amygdaleae</taxon>
        <taxon>Prunus</taxon>
    </lineage>
</organism>
<dbReference type="AlphaFoldDB" id="A0A6P5U4T6"/>
<name>A0A6P5U4T6_PRUAV</name>
<dbReference type="PANTHER" id="PTHR47262">
    <property type="entry name" value="OS02G0132600 PROTEIN"/>
    <property type="match status" value="1"/>
</dbReference>
<proteinExistence type="predicted"/>
<keyword evidence="1" id="KW-1185">Reference proteome</keyword>
<accession>A0A6P5U4T6</accession>
<dbReference type="GeneID" id="110774110"/>
<dbReference type="RefSeq" id="XP_021834341.1">
    <property type="nucleotide sequence ID" value="XM_021978649.1"/>
</dbReference>
<protein>
    <submittedName>
        <fullName evidence="2">Pentatricopeptide repeat-containing protein At4g04790, mitochondrial-like</fullName>
    </submittedName>
</protein>
<evidence type="ECO:0000313" key="1">
    <source>
        <dbReference type="Proteomes" id="UP000515124"/>
    </source>
</evidence>
<sequence>MHCVGNPAIASFICTYVLLEGNILFDIYCYGLKTNPTPLSLLKFCTDELALEVIFNQVFALIAESESTHLQLGLDLLHAIKNELGLTPSRKCLDFLLNACANAKDLRNSLLIWKEYETAGLPYNTLSFIRMYQALLAAGDRKASKILLSKIPKDDPHVRTIIKACKTIYS</sequence>
<dbReference type="InterPro" id="IPR011990">
    <property type="entry name" value="TPR-like_helical_dom_sf"/>
</dbReference>